<protein>
    <recommendedName>
        <fullName evidence="3">Shikimate dehydrogenase</fullName>
    </recommendedName>
</protein>
<accession>A0ABN6XND1</accession>
<proteinExistence type="predicted"/>
<sequence>MRRGRALAEQYGARWTGAEPEPGAELLINATPIGMAGGPAADEASFPDEVVAAASTVFEVVAVPATTPLLALAARHGKRTMTGVAVTALQAAEQFELYTGVRPTPDAIERATAFSRAG</sequence>
<dbReference type="InterPro" id="IPR022893">
    <property type="entry name" value="Shikimate_DH_fam"/>
</dbReference>
<dbReference type="PANTHER" id="PTHR21089:SF9">
    <property type="entry name" value="SHIKIMATE DEHYDROGENASE-LIKE PROTEIN HI_0607"/>
    <property type="match status" value="1"/>
</dbReference>
<dbReference type="Proteomes" id="UP001321498">
    <property type="component" value="Chromosome"/>
</dbReference>
<dbReference type="InterPro" id="IPR036291">
    <property type="entry name" value="NAD(P)-bd_dom_sf"/>
</dbReference>
<dbReference type="EMBL" id="AP027731">
    <property type="protein sequence ID" value="BDZ45708.1"/>
    <property type="molecule type" value="Genomic_DNA"/>
</dbReference>
<organism evidence="1 2">
    <name type="scientific">Naasia aerilata</name>
    <dbReference type="NCBI Taxonomy" id="1162966"/>
    <lineage>
        <taxon>Bacteria</taxon>
        <taxon>Bacillati</taxon>
        <taxon>Actinomycetota</taxon>
        <taxon>Actinomycetes</taxon>
        <taxon>Micrococcales</taxon>
        <taxon>Microbacteriaceae</taxon>
        <taxon>Naasia</taxon>
    </lineage>
</organism>
<evidence type="ECO:0000313" key="1">
    <source>
        <dbReference type="EMBL" id="BDZ45708.1"/>
    </source>
</evidence>
<dbReference type="Gene3D" id="3.40.50.720">
    <property type="entry name" value="NAD(P)-binding Rossmann-like Domain"/>
    <property type="match status" value="1"/>
</dbReference>
<evidence type="ECO:0000313" key="2">
    <source>
        <dbReference type="Proteomes" id="UP001321498"/>
    </source>
</evidence>
<dbReference type="SUPFAM" id="SSF51735">
    <property type="entry name" value="NAD(P)-binding Rossmann-fold domains"/>
    <property type="match status" value="1"/>
</dbReference>
<gene>
    <name evidence="1" type="ORF">GCM10025866_16170</name>
</gene>
<keyword evidence="2" id="KW-1185">Reference proteome</keyword>
<evidence type="ECO:0008006" key="3">
    <source>
        <dbReference type="Google" id="ProtNLM"/>
    </source>
</evidence>
<dbReference type="PANTHER" id="PTHR21089">
    <property type="entry name" value="SHIKIMATE DEHYDROGENASE"/>
    <property type="match status" value="1"/>
</dbReference>
<reference evidence="2" key="1">
    <citation type="journal article" date="2019" name="Int. J. Syst. Evol. Microbiol.">
        <title>The Global Catalogue of Microorganisms (GCM) 10K type strain sequencing project: providing services to taxonomists for standard genome sequencing and annotation.</title>
        <authorList>
            <consortium name="The Broad Institute Genomics Platform"/>
            <consortium name="The Broad Institute Genome Sequencing Center for Infectious Disease"/>
            <person name="Wu L."/>
            <person name="Ma J."/>
        </authorList>
    </citation>
    <scope>NUCLEOTIDE SEQUENCE [LARGE SCALE GENOMIC DNA]</scope>
    <source>
        <strain evidence="2">NBRC 108725</strain>
    </source>
</reference>
<name>A0ABN6XND1_9MICO</name>